<accession>A0A1I7Y516</accession>
<feature type="transmembrane region" description="Helical" evidence="1">
    <location>
        <begin position="257"/>
        <end position="274"/>
    </location>
</feature>
<organism evidence="2 3">
    <name type="scientific">Steinernema glaseri</name>
    <dbReference type="NCBI Taxonomy" id="37863"/>
    <lineage>
        <taxon>Eukaryota</taxon>
        <taxon>Metazoa</taxon>
        <taxon>Ecdysozoa</taxon>
        <taxon>Nematoda</taxon>
        <taxon>Chromadorea</taxon>
        <taxon>Rhabditida</taxon>
        <taxon>Tylenchina</taxon>
        <taxon>Panagrolaimomorpha</taxon>
        <taxon>Strongyloidoidea</taxon>
        <taxon>Steinernematidae</taxon>
        <taxon>Steinernema</taxon>
    </lineage>
</organism>
<proteinExistence type="predicted"/>
<protein>
    <submittedName>
        <fullName evidence="3">G_PROTEIN_RECEP_F1_2 domain-containing protein</fullName>
    </submittedName>
</protein>
<keyword evidence="1" id="KW-0472">Membrane</keyword>
<feature type="transmembrane region" description="Helical" evidence="1">
    <location>
        <begin position="168"/>
        <end position="193"/>
    </location>
</feature>
<feature type="transmembrane region" description="Helical" evidence="1">
    <location>
        <begin position="43"/>
        <end position="61"/>
    </location>
</feature>
<dbReference type="AlphaFoldDB" id="A0A1I7Y516"/>
<dbReference type="Proteomes" id="UP000095287">
    <property type="component" value="Unplaced"/>
</dbReference>
<sequence>MSDMSTSTKQLFYWLTNMLNVVSIAVNFRTLVVIFFRKKSNAVTYGMVLSTVVVHLFYNISSTVYTNYMLFISQAKAWNHAAIFWSGSMMFCSSLSLVSLNICVVIDRILAIERPINYGIRYKRRWFTVTVGIVVVVFIANFIGYACAMLDKPTQVQHFNGVVDKDVIAAFYLAKSILCALNIPLTMLFVFRLRRFEKVVQSESRTMSESLKIANHIVLYQMAADIVVIILPTFATYTYNAIFNTTITTRVGSYPNTLYVLYTTFCAFLLVVKLKSPKSSIGISVT</sequence>
<keyword evidence="1" id="KW-0812">Transmembrane</keyword>
<dbReference type="WBParaSite" id="L893_g12809.t1">
    <property type="protein sequence ID" value="L893_g12809.t1"/>
    <property type="gene ID" value="L893_g12809"/>
</dbReference>
<reference evidence="3" key="1">
    <citation type="submission" date="2016-11" db="UniProtKB">
        <authorList>
            <consortium name="WormBaseParasite"/>
        </authorList>
    </citation>
    <scope>IDENTIFICATION</scope>
</reference>
<evidence type="ECO:0000256" key="1">
    <source>
        <dbReference type="SAM" id="Phobius"/>
    </source>
</evidence>
<name>A0A1I7Y516_9BILA</name>
<feature type="transmembrane region" description="Helical" evidence="1">
    <location>
        <begin position="12"/>
        <end position="36"/>
    </location>
</feature>
<feature type="transmembrane region" description="Helical" evidence="1">
    <location>
        <begin position="126"/>
        <end position="148"/>
    </location>
</feature>
<dbReference type="SUPFAM" id="SSF81321">
    <property type="entry name" value="Family A G protein-coupled receptor-like"/>
    <property type="match status" value="1"/>
</dbReference>
<keyword evidence="2" id="KW-1185">Reference proteome</keyword>
<evidence type="ECO:0000313" key="3">
    <source>
        <dbReference type="WBParaSite" id="L893_g12809.t1"/>
    </source>
</evidence>
<dbReference type="Gene3D" id="1.20.1070.10">
    <property type="entry name" value="Rhodopsin 7-helix transmembrane proteins"/>
    <property type="match status" value="1"/>
</dbReference>
<keyword evidence="1" id="KW-1133">Transmembrane helix</keyword>
<feature type="transmembrane region" description="Helical" evidence="1">
    <location>
        <begin position="81"/>
        <end position="106"/>
    </location>
</feature>
<evidence type="ECO:0000313" key="2">
    <source>
        <dbReference type="Proteomes" id="UP000095287"/>
    </source>
</evidence>
<feature type="transmembrane region" description="Helical" evidence="1">
    <location>
        <begin position="213"/>
        <end position="237"/>
    </location>
</feature>